<evidence type="ECO:0000313" key="2">
    <source>
        <dbReference type="EMBL" id="KAL0958331.1"/>
    </source>
</evidence>
<evidence type="ECO:0000256" key="1">
    <source>
        <dbReference type="SAM" id="MobiDB-lite"/>
    </source>
</evidence>
<gene>
    <name evidence="2" type="ORF">HGRIS_000476</name>
</gene>
<comment type="caution">
    <text evidence="2">The sequence shown here is derived from an EMBL/GenBank/DDBJ whole genome shotgun (WGS) entry which is preliminary data.</text>
</comment>
<evidence type="ECO:0000313" key="3">
    <source>
        <dbReference type="Proteomes" id="UP001556367"/>
    </source>
</evidence>
<sequence>MAYVRVPTPRTAAEISFILLPRQPPVTSADIDFTGQRLARYAPAPRVQDGTGSTSSDEGGAAEPGDYEEDDLAPIGATTKIPKPPGEPGCPDSGGWALKDQLVKTEKWGDKEYKAIRARVNAIAKEKNLNLGISYGNQKPEDIDAVCERIQSEYIFLEKYEDCWPIRCILKSILKYRAEASRKVPPQPQT</sequence>
<organism evidence="2 3">
    <name type="scientific">Hohenbuehelia grisea</name>
    <dbReference type="NCBI Taxonomy" id="104357"/>
    <lineage>
        <taxon>Eukaryota</taxon>
        <taxon>Fungi</taxon>
        <taxon>Dikarya</taxon>
        <taxon>Basidiomycota</taxon>
        <taxon>Agaricomycotina</taxon>
        <taxon>Agaricomycetes</taxon>
        <taxon>Agaricomycetidae</taxon>
        <taxon>Agaricales</taxon>
        <taxon>Pleurotineae</taxon>
        <taxon>Pleurotaceae</taxon>
        <taxon>Hohenbuehelia</taxon>
    </lineage>
</organism>
<accession>A0ABR3JT57</accession>
<proteinExistence type="predicted"/>
<dbReference type="EMBL" id="JASNQZ010000004">
    <property type="protein sequence ID" value="KAL0958331.1"/>
    <property type="molecule type" value="Genomic_DNA"/>
</dbReference>
<name>A0ABR3JT57_9AGAR</name>
<feature type="compositionally biased region" description="Low complexity" evidence="1">
    <location>
        <begin position="49"/>
        <end position="63"/>
    </location>
</feature>
<reference evidence="3" key="1">
    <citation type="submission" date="2024-06" db="EMBL/GenBank/DDBJ databases">
        <title>Multi-omics analyses provide insights into the biosynthesis of the anticancer antibiotic pleurotin in Hohenbuehelia grisea.</title>
        <authorList>
            <person name="Weaver J.A."/>
            <person name="Alberti F."/>
        </authorList>
    </citation>
    <scope>NUCLEOTIDE SEQUENCE [LARGE SCALE GENOMIC DNA]</scope>
    <source>
        <strain evidence="3">T-177</strain>
    </source>
</reference>
<protein>
    <submittedName>
        <fullName evidence="2">Uncharacterized protein</fullName>
    </submittedName>
</protein>
<feature type="region of interest" description="Disordered" evidence="1">
    <location>
        <begin position="40"/>
        <end position="72"/>
    </location>
</feature>
<keyword evidence="3" id="KW-1185">Reference proteome</keyword>
<dbReference type="Proteomes" id="UP001556367">
    <property type="component" value="Unassembled WGS sequence"/>
</dbReference>